<protein>
    <submittedName>
        <fullName evidence="9">Methyl-accepting chemotaxis protein II</fullName>
    </submittedName>
</protein>
<dbReference type="GO" id="GO:0006935">
    <property type="term" value="P:chemotaxis"/>
    <property type="evidence" value="ECO:0007669"/>
    <property type="project" value="InterPro"/>
</dbReference>
<dbReference type="GO" id="GO:0005886">
    <property type="term" value="C:plasma membrane"/>
    <property type="evidence" value="ECO:0007669"/>
    <property type="project" value="TreeGrafter"/>
</dbReference>
<keyword evidence="2" id="KW-0488">Methylation</keyword>
<evidence type="ECO:0000256" key="1">
    <source>
        <dbReference type="ARBA" id="ARBA00004370"/>
    </source>
</evidence>
<keyword evidence="6" id="KW-1133">Transmembrane helix</keyword>
<dbReference type="PROSITE" id="PS50885">
    <property type="entry name" value="HAMP"/>
    <property type="match status" value="1"/>
</dbReference>
<dbReference type="Proteomes" id="UP000675121">
    <property type="component" value="Unassembled WGS sequence"/>
</dbReference>
<dbReference type="SMART" id="SM00304">
    <property type="entry name" value="HAMP"/>
    <property type="match status" value="1"/>
</dbReference>
<evidence type="ECO:0000259" key="7">
    <source>
        <dbReference type="PROSITE" id="PS50111"/>
    </source>
</evidence>
<dbReference type="Pfam" id="PF00015">
    <property type="entry name" value="MCPsignal"/>
    <property type="match status" value="1"/>
</dbReference>
<gene>
    <name evidence="9" type="primary">tar</name>
    <name evidence="9" type="ORF">R70211_07673</name>
</gene>
<evidence type="ECO:0000256" key="6">
    <source>
        <dbReference type="SAM" id="Phobius"/>
    </source>
</evidence>
<comment type="caution">
    <text evidence="9">The sequence shown here is derived from an EMBL/GenBank/DDBJ whole genome shotgun (WGS) entry which is preliminary data.</text>
</comment>
<dbReference type="FunFam" id="1.10.287.950:FF:000001">
    <property type="entry name" value="Methyl-accepting chemotaxis sensory transducer"/>
    <property type="match status" value="1"/>
</dbReference>
<reference evidence="9" key="1">
    <citation type="submission" date="2021-02" db="EMBL/GenBank/DDBJ databases">
        <authorList>
            <person name="Vanwijnsberghe S."/>
        </authorList>
    </citation>
    <scope>NUCLEOTIDE SEQUENCE</scope>
    <source>
        <strain evidence="9">R-70211</strain>
    </source>
</reference>
<keyword evidence="4" id="KW-0807">Transducer</keyword>
<feature type="coiled-coil region" evidence="5">
    <location>
        <begin position="339"/>
        <end position="370"/>
    </location>
</feature>
<evidence type="ECO:0000313" key="10">
    <source>
        <dbReference type="Proteomes" id="UP000675121"/>
    </source>
</evidence>
<dbReference type="AlphaFoldDB" id="A0A9N8NAC3"/>
<dbReference type="SMART" id="SM00283">
    <property type="entry name" value="MA"/>
    <property type="match status" value="1"/>
</dbReference>
<keyword evidence="6" id="KW-0472">Membrane</keyword>
<proteinExistence type="inferred from homology"/>
<dbReference type="SUPFAM" id="SSF58104">
    <property type="entry name" value="Methyl-accepting chemotaxis protein (MCP) signaling domain"/>
    <property type="match status" value="1"/>
</dbReference>
<dbReference type="PANTHER" id="PTHR43531:SF14">
    <property type="entry name" value="METHYL-ACCEPTING CHEMOTAXIS PROTEIN I-RELATED"/>
    <property type="match status" value="1"/>
</dbReference>
<comment type="subcellular location">
    <subcellularLocation>
        <location evidence="1">Membrane</location>
    </subcellularLocation>
</comment>
<accession>A0A9N8NAC3</accession>
<dbReference type="InterPro" id="IPR004090">
    <property type="entry name" value="Chemotax_Me-accpt_rcpt"/>
</dbReference>
<evidence type="ECO:0000313" key="9">
    <source>
        <dbReference type="EMBL" id="CAE6969157.1"/>
    </source>
</evidence>
<dbReference type="Gene3D" id="1.10.287.950">
    <property type="entry name" value="Methyl-accepting chemotaxis protein"/>
    <property type="match status" value="1"/>
</dbReference>
<sequence length="377" mass="39228">MGSIRLLQADASIETIYNDRVVGPGQLKGANPQIDEVQHEYVEAHHMVKRFMVVNGLVTGFTLCAAVLTCWMLIRSITNPLSEAVKVAETVASGDLTSTISVTGHDETSELLTALKHMNDSLINIVGGVRSSSEAIGSATKQIAAGNIDLSSRTEQQAASLEETAASMEQLTGAVRHNADNARHATALAGSASDIAARGNEVVERVVGTMGEISESSARIADIIGIIEGIAFQTNILALNAAVEAARAGEQGRGFAVVAQEVRALAQRSSSAAKEIKELIGTSVVRVAAGTELVGEAGRTMQEIIHAVSCVTGIMSEIAAASDEQSKGIDQVGQAVTQMDEVTQQNAALVEEAAAAAQSLQDQALKLNAAVAVFSVM</sequence>
<name>A0A9N8NAC3_9BURK</name>
<dbReference type="PROSITE" id="PS50111">
    <property type="entry name" value="CHEMOTAXIS_TRANSDUC_2"/>
    <property type="match status" value="1"/>
</dbReference>
<comment type="similarity">
    <text evidence="3">Belongs to the methyl-accepting chemotaxis (MCP) protein family.</text>
</comment>
<dbReference type="InterPro" id="IPR051310">
    <property type="entry name" value="MCP_chemotaxis"/>
</dbReference>
<feature type="domain" description="Methyl-accepting transducer" evidence="7">
    <location>
        <begin position="132"/>
        <end position="361"/>
    </location>
</feature>
<keyword evidence="5" id="KW-0175">Coiled coil</keyword>
<keyword evidence="6" id="KW-0812">Transmembrane</keyword>
<feature type="domain" description="HAMP" evidence="8">
    <location>
        <begin position="75"/>
        <end position="127"/>
    </location>
</feature>
<feature type="transmembrane region" description="Helical" evidence="6">
    <location>
        <begin position="53"/>
        <end position="74"/>
    </location>
</feature>
<organism evidence="9 10">
    <name type="scientific">Paraburkholderia domus</name>
    <dbReference type="NCBI Taxonomy" id="2793075"/>
    <lineage>
        <taxon>Bacteria</taxon>
        <taxon>Pseudomonadati</taxon>
        <taxon>Pseudomonadota</taxon>
        <taxon>Betaproteobacteria</taxon>
        <taxon>Burkholderiales</taxon>
        <taxon>Burkholderiaceae</taxon>
        <taxon>Paraburkholderia</taxon>
    </lineage>
</organism>
<evidence type="ECO:0000259" key="8">
    <source>
        <dbReference type="PROSITE" id="PS50885"/>
    </source>
</evidence>
<dbReference type="PANTHER" id="PTHR43531">
    <property type="entry name" value="PROTEIN ICFG"/>
    <property type="match status" value="1"/>
</dbReference>
<dbReference type="InterPro" id="IPR003660">
    <property type="entry name" value="HAMP_dom"/>
</dbReference>
<evidence type="ECO:0000256" key="4">
    <source>
        <dbReference type="PROSITE-ProRule" id="PRU00284"/>
    </source>
</evidence>
<evidence type="ECO:0000256" key="5">
    <source>
        <dbReference type="SAM" id="Coils"/>
    </source>
</evidence>
<dbReference type="GO" id="GO:0007165">
    <property type="term" value="P:signal transduction"/>
    <property type="evidence" value="ECO:0007669"/>
    <property type="project" value="UniProtKB-KW"/>
</dbReference>
<evidence type="ECO:0000256" key="2">
    <source>
        <dbReference type="ARBA" id="ARBA00022481"/>
    </source>
</evidence>
<dbReference type="CDD" id="cd11386">
    <property type="entry name" value="MCP_signal"/>
    <property type="match status" value="1"/>
</dbReference>
<dbReference type="PRINTS" id="PR00260">
    <property type="entry name" value="CHEMTRNSDUCR"/>
</dbReference>
<keyword evidence="10" id="KW-1185">Reference proteome</keyword>
<dbReference type="GO" id="GO:0004888">
    <property type="term" value="F:transmembrane signaling receptor activity"/>
    <property type="evidence" value="ECO:0007669"/>
    <property type="project" value="InterPro"/>
</dbReference>
<evidence type="ECO:0000256" key="3">
    <source>
        <dbReference type="ARBA" id="ARBA00029447"/>
    </source>
</evidence>
<dbReference type="InterPro" id="IPR004089">
    <property type="entry name" value="MCPsignal_dom"/>
</dbReference>
<dbReference type="CDD" id="cd06225">
    <property type="entry name" value="HAMP"/>
    <property type="match status" value="1"/>
</dbReference>
<dbReference type="Pfam" id="PF00672">
    <property type="entry name" value="HAMP"/>
    <property type="match status" value="1"/>
</dbReference>
<dbReference type="EMBL" id="CAJNAS010000052">
    <property type="protein sequence ID" value="CAE6969157.1"/>
    <property type="molecule type" value="Genomic_DNA"/>
</dbReference>